<organism evidence="1 2">
    <name type="scientific">Actinomycetospora chibensis</name>
    <dbReference type="NCBI Taxonomy" id="663606"/>
    <lineage>
        <taxon>Bacteria</taxon>
        <taxon>Bacillati</taxon>
        <taxon>Actinomycetota</taxon>
        <taxon>Actinomycetes</taxon>
        <taxon>Pseudonocardiales</taxon>
        <taxon>Pseudonocardiaceae</taxon>
        <taxon>Actinomycetospora</taxon>
    </lineage>
</organism>
<evidence type="ECO:0000313" key="1">
    <source>
        <dbReference type="EMBL" id="MFC4835150.1"/>
    </source>
</evidence>
<protein>
    <submittedName>
        <fullName evidence="1">Uncharacterized protein</fullName>
    </submittedName>
</protein>
<dbReference type="RefSeq" id="WP_274189026.1">
    <property type="nucleotide sequence ID" value="NZ_BAABHN010000046.1"/>
</dbReference>
<keyword evidence="2" id="KW-1185">Reference proteome</keyword>
<sequence>MFDVPVAGAAWTPSKLADWVECRVLFGTDPFLTRATLRDEIEEDPGTDDMVEFDVDDFDDDEDGEASHPDFALGAVGRLRSAEGVSPADQLSSDAFEVLEERSRIVGPGYPFTVASDRLTRRPDDWKGAPAYSFMLALNARVVYGLDVEFNNAARTFERLVVPAMASFVAGEAERIGWPRDPEKVEKAFGKNLRRIVGIIGERLNLAPERIPARIKDNGVDVIAWRTFKDKRRGQLTVLAQCAIGNEWRDKGVVLEKWAPYVHFAVRPITVATFPFVPDAMSEMDEQEFEYLSASVGLWFDRLRLAAHLNDDELESSLKDEIVSYVEQVLSATTIETAAGSGAA</sequence>
<comment type="caution">
    <text evidence="1">The sequence shown here is derived from an EMBL/GenBank/DDBJ whole genome shotgun (WGS) entry which is preliminary data.</text>
</comment>
<dbReference type="Proteomes" id="UP001595909">
    <property type="component" value="Unassembled WGS sequence"/>
</dbReference>
<name>A0ABV9RMW9_9PSEU</name>
<reference evidence="2" key="1">
    <citation type="journal article" date="2019" name="Int. J. Syst. Evol. Microbiol.">
        <title>The Global Catalogue of Microorganisms (GCM) 10K type strain sequencing project: providing services to taxonomists for standard genome sequencing and annotation.</title>
        <authorList>
            <consortium name="The Broad Institute Genomics Platform"/>
            <consortium name="The Broad Institute Genome Sequencing Center for Infectious Disease"/>
            <person name="Wu L."/>
            <person name="Ma J."/>
        </authorList>
    </citation>
    <scope>NUCLEOTIDE SEQUENCE [LARGE SCALE GENOMIC DNA]</scope>
    <source>
        <strain evidence="2">CCUG 50347</strain>
    </source>
</reference>
<dbReference type="EMBL" id="JBHSIM010000046">
    <property type="protein sequence ID" value="MFC4835150.1"/>
    <property type="molecule type" value="Genomic_DNA"/>
</dbReference>
<gene>
    <name evidence="1" type="ORF">ACFPEL_22260</name>
</gene>
<proteinExistence type="predicted"/>
<evidence type="ECO:0000313" key="2">
    <source>
        <dbReference type="Proteomes" id="UP001595909"/>
    </source>
</evidence>
<accession>A0ABV9RMW9</accession>